<dbReference type="EnsemblPlants" id="AES94817">
    <property type="protein sequence ID" value="AES94817"/>
    <property type="gene ID" value="MTR_5g018660"/>
</dbReference>
<reference evidence="1 3" key="2">
    <citation type="journal article" date="2014" name="BMC Genomics">
        <title>An improved genome release (version Mt4.0) for the model legume Medicago truncatula.</title>
        <authorList>
            <person name="Tang H."/>
            <person name="Krishnakumar V."/>
            <person name="Bidwell S."/>
            <person name="Rosen B."/>
            <person name="Chan A."/>
            <person name="Zhou S."/>
            <person name="Gentzbittel L."/>
            <person name="Childs K.L."/>
            <person name="Yandell M."/>
            <person name="Gundlach H."/>
            <person name="Mayer K.F."/>
            <person name="Schwartz D.C."/>
            <person name="Town C.D."/>
        </authorList>
    </citation>
    <scope>GENOME REANNOTATION</scope>
    <source>
        <strain evidence="2 3">cv. Jemalong A17</strain>
    </source>
</reference>
<dbReference type="Proteomes" id="UP000002051">
    <property type="component" value="Chromosome 5"/>
</dbReference>
<organism evidence="1 3">
    <name type="scientific">Medicago truncatula</name>
    <name type="common">Barrel medic</name>
    <name type="synonym">Medicago tribuloides</name>
    <dbReference type="NCBI Taxonomy" id="3880"/>
    <lineage>
        <taxon>Eukaryota</taxon>
        <taxon>Viridiplantae</taxon>
        <taxon>Streptophyta</taxon>
        <taxon>Embryophyta</taxon>
        <taxon>Tracheophyta</taxon>
        <taxon>Spermatophyta</taxon>
        <taxon>Magnoliopsida</taxon>
        <taxon>eudicotyledons</taxon>
        <taxon>Gunneridae</taxon>
        <taxon>Pentapetalae</taxon>
        <taxon>rosids</taxon>
        <taxon>fabids</taxon>
        <taxon>Fabales</taxon>
        <taxon>Fabaceae</taxon>
        <taxon>Papilionoideae</taxon>
        <taxon>50 kb inversion clade</taxon>
        <taxon>NPAAA clade</taxon>
        <taxon>Hologalegina</taxon>
        <taxon>IRL clade</taxon>
        <taxon>Trifolieae</taxon>
        <taxon>Medicago</taxon>
    </lineage>
</organism>
<dbReference type="AlphaFoldDB" id="G7K9H4"/>
<proteinExistence type="predicted"/>
<dbReference type="EMBL" id="CM001221">
    <property type="protein sequence ID" value="AES94817.1"/>
    <property type="molecule type" value="Genomic_DNA"/>
</dbReference>
<keyword evidence="3" id="KW-1185">Reference proteome</keyword>
<name>G7K9H4_MEDTR</name>
<dbReference type="PaxDb" id="3880-AES94817"/>
<evidence type="ECO:0000313" key="1">
    <source>
        <dbReference type="EMBL" id="AES94817.1"/>
    </source>
</evidence>
<reference evidence="2" key="3">
    <citation type="submission" date="2015-04" db="UniProtKB">
        <authorList>
            <consortium name="EnsemblPlants"/>
        </authorList>
    </citation>
    <scope>IDENTIFICATION</scope>
    <source>
        <strain evidence="2">cv. Jemalong A17</strain>
    </source>
</reference>
<accession>G7K9H4</accession>
<gene>
    <name evidence="1" type="ordered locus">MTR_5g018660</name>
</gene>
<evidence type="ECO:0000313" key="3">
    <source>
        <dbReference type="Proteomes" id="UP000002051"/>
    </source>
</evidence>
<evidence type="ECO:0000313" key="2">
    <source>
        <dbReference type="EnsemblPlants" id="AES94817"/>
    </source>
</evidence>
<reference evidence="1 3" key="1">
    <citation type="journal article" date="2011" name="Nature">
        <title>The Medicago genome provides insight into the evolution of rhizobial symbioses.</title>
        <authorList>
            <person name="Young N.D."/>
            <person name="Debelle F."/>
            <person name="Oldroyd G.E."/>
            <person name="Geurts R."/>
            <person name="Cannon S.B."/>
            <person name="Udvardi M.K."/>
            <person name="Benedito V.A."/>
            <person name="Mayer K.F."/>
            <person name="Gouzy J."/>
            <person name="Schoof H."/>
            <person name="Van de Peer Y."/>
            <person name="Proost S."/>
            <person name="Cook D.R."/>
            <person name="Meyers B.C."/>
            <person name="Spannagl M."/>
            <person name="Cheung F."/>
            <person name="De Mita S."/>
            <person name="Krishnakumar V."/>
            <person name="Gundlach H."/>
            <person name="Zhou S."/>
            <person name="Mudge J."/>
            <person name="Bharti A.K."/>
            <person name="Murray J.D."/>
            <person name="Naoumkina M.A."/>
            <person name="Rosen B."/>
            <person name="Silverstein K.A."/>
            <person name="Tang H."/>
            <person name="Rombauts S."/>
            <person name="Zhao P.X."/>
            <person name="Zhou P."/>
            <person name="Barbe V."/>
            <person name="Bardou P."/>
            <person name="Bechner M."/>
            <person name="Bellec A."/>
            <person name="Berger A."/>
            <person name="Berges H."/>
            <person name="Bidwell S."/>
            <person name="Bisseling T."/>
            <person name="Choisne N."/>
            <person name="Couloux A."/>
            <person name="Denny R."/>
            <person name="Deshpande S."/>
            <person name="Dai X."/>
            <person name="Doyle J.J."/>
            <person name="Dudez A.M."/>
            <person name="Farmer A.D."/>
            <person name="Fouteau S."/>
            <person name="Franken C."/>
            <person name="Gibelin C."/>
            <person name="Gish J."/>
            <person name="Goldstein S."/>
            <person name="Gonzalez A.J."/>
            <person name="Green P.J."/>
            <person name="Hallab A."/>
            <person name="Hartog M."/>
            <person name="Hua A."/>
            <person name="Humphray S.J."/>
            <person name="Jeong D.H."/>
            <person name="Jing Y."/>
            <person name="Jocker A."/>
            <person name="Kenton S.M."/>
            <person name="Kim D.J."/>
            <person name="Klee K."/>
            <person name="Lai H."/>
            <person name="Lang C."/>
            <person name="Lin S."/>
            <person name="Macmil S.L."/>
            <person name="Magdelenat G."/>
            <person name="Matthews L."/>
            <person name="McCorrison J."/>
            <person name="Monaghan E.L."/>
            <person name="Mun J.H."/>
            <person name="Najar F.Z."/>
            <person name="Nicholson C."/>
            <person name="Noirot C."/>
            <person name="O'Bleness M."/>
            <person name="Paule C.R."/>
            <person name="Poulain J."/>
            <person name="Prion F."/>
            <person name="Qin B."/>
            <person name="Qu C."/>
            <person name="Retzel E.F."/>
            <person name="Riddle C."/>
            <person name="Sallet E."/>
            <person name="Samain S."/>
            <person name="Samson N."/>
            <person name="Sanders I."/>
            <person name="Saurat O."/>
            <person name="Scarpelli C."/>
            <person name="Schiex T."/>
            <person name="Segurens B."/>
            <person name="Severin A.J."/>
            <person name="Sherrier D.J."/>
            <person name="Shi R."/>
            <person name="Sims S."/>
            <person name="Singer S.R."/>
            <person name="Sinharoy S."/>
            <person name="Sterck L."/>
            <person name="Viollet A."/>
            <person name="Wang B.B."/>
            <person name="Wang K."/>
            <person name="Wang M."/>
            <person name="Wang X."/>
            <person name="Warfsmann J."/>
            <person name="Weissenbach J."/>
            <person name="White D.D."/>
            <person name="White J.D."/>
            <person name="Wiley G.B."/>
            <person name="Wincker P."/>
            <person name="Xing Y."/>
            <person name="Yang L."/>
            <person name="Yao Z."/>
            <person name="Ying F."/>
            <person name="Zhai J."/>
            <person name="Zhou L."/>
            <person name="Zuber A."/>
            <person name="Denarie J."/>
            <person name="Dixon R.A."/>
            <person name="May G.D."/>
            <person name="Schwartz D.C."/>
            <person name="Rogers J."/>
            <person name="Quetier F."/>
            <person name="Town C.D."/>
            <person name="Roe B.A."/>
        </authorList>
    </citation>
    <scope>NUCLEOTIDE SEQUENCE [LARGE SCALE GENOMIC DNA]</scope>
    <source>
        <strain evidence="1">A17</strain>
        <strain evidence="2 3">cv. Jemalong A17</strain>
    </source>
</reference>
<protein>
    <submittedName>
        <fullName evidence="1 2">Uncharacterized protein</fullName>
    </submittedName>
</protein>
<sequence>MAINNEDVSATLLNKEVFMDMSCRISGDWRNLCKTLGLSQGITIKLGVTYVLPSKFCDFLQQNFSEILSCNNDNGYYKDFEVILQNDDKYTTLIGLNWELGSFLSI</sequence>
<dbReference type="HOGENOM" id="CLU_2227133_0_0_1"/>